<comment type="caution">
    <text evidence="1">The sequence shown here is derived from an EMBL/GenBank/DDBJ whole genome shotgun (WGS) entry which is preliminary data.</text>
</comment>
<reference evidence="1 2" key="1">
    <citation type="journal article" date="2012" name="BMC Genomics">
        <title>Tools to kill: Genome of one of the most destructive plant pathogenic fungi Macrophomina phaseolina.</title>
        <authorList>
            <person name="Islam M.S."/>
            <person name="Haque M.S."/>
            <person name="Islam M.M."/>
            <person name="Emdad E.M."/>
            <person name="Halim A."/>
            <person name="Hossen Q.M.M."/>
            <person name="Hossain M.Z."/>
            <person name="Ahmed B."/>
            <person name="Rahim S."/>
            <person name="Rahman M.S."/>
            <person name="Alam M.M."/>
            <person name="Hou S."/>
            <person name="Wan X."/>
            <person name="Saito J.A."/>
            <person name="Alam M."/>
        </authorList>
    </citation>
    <scope>NUCLEOTIDE SEQUENCE [LARGE SCALE GENOMIC DNA]</scope>
    <source>
        <strain evidence="1 2">MS6</strain>
    </source>
</reference>
<proteinExistence type="predicted"/>
<accession>K2QVP7</accession>
<dbReference type="EMBL" id="AHHD01000383">
    <property type="protein sequence ID" value="EKG13816.1"/>
    <property type="molecule type" value="Genomic_DNA"/>
</dbReference>
<dbReference type="AlphaFoldDB" id="K2QVP7"/>
<dbReference type="Proteomes" id="UP000007129">
    <property type="component" value="Unassembled WGS sequence"/>
</dbReference>
<evidence type="ECO:0000313" key="2">
    <source>
        <dbReference type="Proteomes" id="UP000007129"/>
    </source>
</evidence>
<dbReference type="InParanoid" id="K2QVP7"/>
<protein>
    <submittedName>
        <fullName evidence="1">Uncharacterized protein</fullName>
    </submittedName>
</protein>
<dbReference type="HOGENOM" id="CLU_1970958_0_0_1"/>
<organism evidence="1 2">
    <name type="scientific">Macrophomina phaseolina (strain MS6)</name>
    <name type="common">Charcoal rot fungus</name>
    <dbReference type="NCBI Taxonomy" id="1126212"/>
    <lineage>
        <taxon>Eukaryota</taxon>
        <taxon>Fungi</taxon>
        <taxon>Dikarya</taxon>
        <taxon>Ascomycota</taxon>
        <taxon>Pezizomycotina</taxon>
        <taxon>Dothideomycetes</taxon>
        <taxon>Dothideomycetes incertae sedis</taxon>
        <taxon>Botryosphaeriales</taxon>
        <taxon>Botryosphaeriaceae</taxon>
        <taxon>Macrophomina</taxon>
    </lineage>
</organism>
<sequence length="146" mass="16768">MDAQRQHLEHEEIPLDSQPNLQRLRDAMESIDKDRWISDTTVDQLKEGELKELLPVIDSLVKPYKVATPLPPHDPRCHIYRFKRPKKVAPSDLDIIIPLQILGDTKPTLSAKDSTVELVLGNVYWIKELALVQPDVVVLWVGSYRE</sequence>
<evidence type="ECO:0000313" key="1">
    <source>
        <dbReference type="EMBL" id="EKG13816.1"/>
    </source>
</evidence>
<dbReference type="VEuPathDB" id="FungiDB:MPH_08997"/>
<name>K2QVP7_MACPH</name>
<gene>
    <name evidence="1" type="ORF">MPH_08997</name>
</gene>